<evidence type="ECO:0000313" key="2">
    <source>
        <dbReference type="Proteomes" id="UP001354989"/>
    </source>
</evidence>
<dbReference type="InterPro" id="IPR032577">
    <property type="entry name" value="DUF4920"/>
</dbReference>
<proteinExistence type="predicted"/>
<accession>A0ABM7VL58</accession>
<geneLocation type="plasmid" evidence="1 2">
    <name>pPP3</name>
</geneLocation>
<gene>
    <name evidence="1" type="ORF">PEPS_38870</name>
</gene>
<organism evidence="1 2">
    <name type="scientific">Persicobacter psychrovividus</name>
    <dbReference type="NCBI Taxonomy" id="387638"/>
    <lineage>
        <taxon>Bacteria</taxon>
        <taxon>Pseudomonadati</taxon>
        <taxon>Bacteroidota</taxon>
        <taxon>Cytophagia</taxon>
        <taxon>Cytophagales</taxon>
        <taxon>Persicobacteraceae</taxon>
        <taxon>Persicobacter</taxon>
    </lineage>
</organism>
<sequence>MAFSKLCESNEQDYFVYLWENNNRQTLDMLRFLIAFSLLIHLSSCNLSEKKEAQQGAEEKEATFYGTAFDLNDITALSNIEKQLESKDSLLITTEGTIAEVCQKKGCWMTLPLNENDNLLVRFKDYAFFVPKDAAGKKAIMHGVARKQVISVATLKHYAEDAGKSAEEIAKITEDEIKYTFQADGVTLK</sequence>
<keyword evidence="2" id="KW-1185">Reference proteome</keyword>
<dbReference type="Proteomes" id="UP001354989">
    <property type="component" value="Plasmid pPP3"/>
</dbReference>
<dbReference type="Pfam" id="PF16267">
    <property type="entry name" value="DUF4920"/>
    <property type="match status" value="1"/>
</dbReference>
<dbReference type="EMBL" id="AP025295">
    <property type="protein sequence ID" value="BDD01607.1"/>
    <property type="molecule type" value="Genomic_DNA"/>
</dbReference>
<keyword evidence="1" id="KW-0614">Plasmid</keyword>
<evidence type="ECO:0000313" key="1">
    <source>
        <dbReference type="EMBL" id="BDD01607.1"/>
    </source>
</evidence>
<protein>
    <recommendedName>
        <fullName evidence="3">DUF4920 domain-containing protein</fullName>
    </recommendedName>
</protein>
<evidence type="ECO:0008006" key="3">
    <source>
        <dbReference type="Google" id="ProtNLM"/>
    </source>
</evidence>
<reference evidence="1 2" key="1">
    <citation type="submission" date="2021-12" db="EMBL/GenBank/DDBJ databases">
        <title>Genome sequencing of bacteria with rrn-lacking chromosome and rrn-plasmid.</title>
        <authorList>
            <person name="Anda M."/>
            <person name="Iwasaki W."/>
        </authorList>
    </citation>
    <scope>NUCLEOTIDE SEQUENCE [LARGE SCALE GENOMIC DNA]</scope>
    <source>
        <strain evidence="1 2">NBRC 101262</strain>
        <plasmid evidence="1 2">pPP3</plasmid>
    </source>
</reference>
<name>A0ABM7VL58_9BACT</name>